<reference evidence="2" key="1">
    <citation type="submission" date="2021-01" db="EMBL/GenBank/DDBJ databases">
        <authorList>
            <person name="Corre E."/>
            <person name="Pelletier E."/>
            <person name="Niang G."/>
            <person name="Scheremetjew M."/>
            <person name="Finn R."/>
            <person name="Kale V."/>
            <person name="Holt S."/>
            <person name="Cochrane G."/>
            <person name="Meng A."/>
            <person name="Brown T."/>
            <person name="Cohen L."/>
        </authorList>
    </citation>
    <scope>NUCLEOTIDE SEQUENCE</scope>
</reference>
<accession>A0A7S1F0Z1</accession>
<proteinExistence type="predicted"/>
<dbReference type="AlphaFoldDB" id="A0A7S1F0Z1"/>
<keyword evidence="1" id="KW-0732">Signal</keyword>
<evidence type="ECO:0000256" key="1">
    <source>
        <dbReference type="SAM" id="SignalP"/>
    </source>
</evidence>
<dbReference type="EMBL" id="HBFQ01014977">
    <property type="protein sequence ID" value="CAD8836025.1"/>
    <property type="molecule type" value="Transcribed_RNA"/>
</dbReference>
<name>A0A7S1F0Z1_NOCSC</name>
<evidence type="ECO:0000313" key="2">
    <source>
        <dbReference type="EMBL" id="CAD8836025.1"/>
    </source>
</evidence>
<feature type="chain" id="PRO_5030565611" evidence="1">
    <location>
        <begin position="18"/>
        <end position="428"/>
    </location>
</feature>
<gene>
    <name evidence="2" type="ORF">NSCI0253_LOCUS10373</name>
</gene>
<sequence length="428" mass="47592">MLRVIEASAVLVVVVSGARLHHDDIELEPTGGLAFTRCANRPVDPSWDELLPYTATARGQKPQFSGGYTLPLTRVYLCHDPMPGTPAGFLYLYGLEYPFDNATDVWERILPQLLPFSAPSHGHSHSYCEISHEFNWGVDEALNVILAPQWEMKESHGLEVSDVMIEEVFRVLSASAFTGAAIPRETMDILEPMFSERSVREACAHKHFTSFAHSCRVQAGIYARACWRCLGQFYQVWVSKHWFRETKHGDLTPGKSPVAAADRRLPAAVKPHLVAARLFAAKFHSSDDPPALDALVAGLFRGPARAGGNAILCVDKRGKPLQWYLDNMSGYALYRVPFDVMLPYMNKNIVNGTGYGVWTAPEEVYAKRLDEEDDMRTDLSMWSAKLHSEREMNMTSMCAVARLMQMPPATSIRTIALGGVTQTLASCG</sequence>
<protein>
    <submittedName>
        <fullName evidence="2">Uncharacterized protein</fullName>
    </submittedName>
</protein>
<feature type="signal peptide" evidence="1">
    <location>
        <begin position="1"/>
        <end position="17"/>
    </location>
</feature>
<organism evidence="2">
    <name type="scientific">Noctiluca scintillans</name>
    <name type="common">Sea sparkle</name>
    <name type="synonym">Red tide dinoflagellate</name>
    <dbReference type="NCBI Taxonomy" id="2966"/>
    <lineage>
        <taxon>Eukaryota</taxon>
        <taxon>Sar</taxon>
        <taxon>Alveolata</taxon>
        <taxon>Dinophyceae</taxon>
        <taxon>Noctilucales</taxon>
        <taxon>Noctilucaceae</taxon>
        <taxon>Noctiluca</taxon>
    </lineage>
</organism>